<organism evidence="1 2">
    <name type="scientific">Belliella calami</name>
    <dbReference type="NCBI Taxonomy" id="2923436"/>
    <lineage>
        <taxon>Bacteria</taxon>
        <taxon>Pseudomonadati</taxon>
        <taxon>Bacteroidota</taxon>
        <taxon>Cytophagia</taxon>
        <taxon>Cytophagales</taxon>
        <taxon>Cyclobacteriaceae</taxon>
        <taxon>Belliella</taxon>
    </lineage>
</organism>
<sequence length="121" mass="14148">MEQLKTLLDKFIQSDKQHGIKKIAVSDLFFDVDPDEMEATRAQFIKQYEQYKKMLIEICGNPIITDVSGYEFKDFELTKNEKMADMLTLFAYQNSRFGILLFQEDKELPIELCLSAFKTNS</sequence>
<comment type="caution">
    <text evidence="1">The sequence shown here is derived from an EMBL/GenBank/DDBJ whole genome shotgun (WGS) entry which is preliminary data.</text>
</comment>
<dbReference type="RefSeq" id="WP_241276207.1">
    <property type="nucleotide sequence ID" value="NZ_JAKZGS010000019.1"/>
</dbReference>
<dbReference type="EMBL" id="JAKZGS010000019">
    <property type="protein sequence ID" value="MCH7399712.1"/>
    <property type="molecule type" value="Genomic_DNA"/>
</dbReference>
<evidence type="ECO:0000313" key="2">
    <source>
        <dbReference type="Proteomes" id="UP001165488"/>
    </source>
</evidence>
<name>A0ABS9USW4_9BACT</name>
<evidence type="ECO:0000313" key="1">
    <source>
        <dbReference type="EMBL" id="MCH7399712.1"/>
    </source>
</evidence>
<gene>
    <name evidence="1" type="ORF">MM236_17075</name>
</gene>
<reference evidence="1" key="1">
    <citation type="submission" date="2022-03" db="EMBL/GenBank/DDBJ databases">
        <title>De novo assembled genomes of Belliella spp. (Cyclobacteriaceae) strains.</title>
        <authorList>
            <person name="Szabo A."/>
            <person name="Korponai K."/>
            <person name="Felfoldi T."/>
        </authorList>
    </citation>
    <scope>NUCLEOTIDE SEQUENCE</scope>
    <source>
        <strain evidence="1">DSM 107340</strain>
    </source>
</reference>
<accession>A0ABS9USW4</accession>
<proteinExistence type="predicted"/>
<protein>
    <submittedName>
        <fullName evidence="1">Uncharacterized protein</fullName>
    </submittedName>
</protein>
<keyword evidence="2" id="KW-1185">Reference proteome</keyword>
<dbReference type="Proteomes" id="UP001165488">
    <property type="component" value="Unassembled WGS sequence"/>
</dbReference>